<proteinExistence type="predicted"/>
<dbReference type="Pfam" id="PF08955">
    <property type="entry name" value="BofC_C"/>
    <property type="match status" value="1"/>
</dbReference>
<feature type="region of interest" description="Disordered" evidence="1">
    <location>
        <begin position="1"/>
        <end position="20"/>
    </location>
</feature>
<evidence type="ECO:0000313" key="3">
    <source>
        <dbReference type="EMBL" id="DAF98340.1"/>
    </source>
</evidence>
<sequence length="91" mass="9780">MSSAAVKSISGTGENNAPEQKVSLAAADKSFYCLRDWQGYVAVFEDDGETPATVTDIPTETLNKVDREKLKGGIKAATREELLSLLEDLSS</sequence>
<protein>
    <submittedName>
        <fullName evidence="3">BofC-like protein</fullName>
    </submittedName>
</protein>
<name>A0A8S5UV77_9CAUD</name>
<feature type="domain" description="Bypass of forespore C C-terminal" evidence="2">
    <location>
        <begin position="49"/>
        <end position="90"/>
    </location>
</feature>
<dbReference type="InterPro" id="IPR015050">
    <property type="entry name" value="BofC_C"/>
</dbReference>
<evidence type="ECO:0000259" key="2">
    <source>
        <dbReference type="Pfam" id="PF08955"/>
    </source>
</evidence>
<accession>A0A8S5UV77</accession>
<reference evidence="3" key="1">
    <citation type="journal article" date="2021" name="Proc. Natl. Acad. Sci. U.S.A.">
        <title>A Catalog of Tens of Thousands of Viruses from Human Metagenomes Reveals Hidden Associations with Chronic Diseases.</title>
        <authorList>
            <person name="Tisza M.J."/>
            <person name="Buck C.B."/>
        </authorList>
    </citation>
    <scope>NUCLEOTIDE SEQUENCE</scope>
    <source>
        <strain evidence="3">CtLx49</strain>
    </source>
</reference>
<organism evidence="3">
    <name type="scientific">Myoviridae sp. ctLx49</name>
    <dbReference type="NCBI Taxonomy" id="2825086"/>
    <lineage>
        <taxon>Viruses</taxon>
        <taxon>Duplodnaviria</taxon>
        <taxon>Heunggongvirae</taxon>
        <taxon>Uroviricota</taxon>
        <taxon>Caudoviricetes</taxon>
    </lineage>
</organism>
<dbReference type="EMBL" id="BK016145">
    <property type="protein sequence ID" value="DAF98340.1"/>
    <property type="molecule type" value="Genomic_DNA"/>
</dbReference>
<evidence type="ECO:0000256" key="1">
    <source>
        <dbReference type="SAM" id="MobiDB-lite"/>
    </source>
</evidence>
<feature type="compositionally biased region" description="Polar residues" evidence="1">
    <location>
        <begin position="1"/>
        <end position="18"/>
    </location>
</feature>